<sequence>MNSITPFDLRHAVSAHRSPVHEYVAQNWPALRNAAALLGGQRAAQEADRLFDDLTTHATIGIHAKRRLERMMRRLELDEDIVSEDVLLNVINPFDPVVDQLCLLADGLRHASEEASYICGLS</sequence>
<dbReference type="AlphaFoldDB" id="A0A420DRS1"/>
<dbReference type="RefSeq" id="WP_025063773.1">
    <property type="nucleotide sequence ID" value="NZ_RAQK01000001.1"/>
</dbReference>
<organism evidence="1 2">
    <name type="scientific">Sulfitobacter guttiformis</name>
    <dbReference type="NCBI Taxonomy" id="74349"/>
    <lineage>
        <taxon>Bacteria</taxon>
        <taxon>Pseudomonadati</taxon>
        <taxon>Pseudomonadota</taxon>
        <taxon>Alphaproteobacteria</taxon>
        <taxon>Rhodobacterales</taxon>
        <taxon>Roseobacteraceae</taxon>
        <taxon>Sulfitobacter</taxon>
    </lineage>
</organism>
<name>A0A420DRS1_9RHOB</name>
<protein>
    <submittedName>
        <fullName evidence="1">Uncharacterized protein</fullName>
    </submittedName>
</protein>
<reference evidence="1 2" key="1">
    <citation type="submission" date="2018-09" db="EMBL/GenBank/DDBJ databases">
        <title>Genomic Encyclopedia of Archaeal and Bacterial Type Strains, Phase II (KMG-II): from individual species to whole genera.</title>
        <authorList>
            <person name="Goeker M."/>
        </authorList>
    </citation>
    <scope>NUCLEOTIDE SEQUENCE [LARGE SCALE GENOMIC DNA]</scope>
    <source>
        <strain evidence="1 2">DSM 11458</strain>
    </source>
</reference>
<keyword evidence="2" id="KW-1185">Reference proteome</keyword>
<dbReference type="EMBL" id="RAQK01000001">
    <property type="protein sequence ID" value="RKE96839.1"/>
    <property type="molecule type" value="Genomic_DNA"/>
</dbReference>
<dbReference type="Proteomes" id="UP000284407">
    <property type="component" value="Unassembled WGS sequence"/>
</dbReference>
<comment type="caution">
    <text evidence="1">The sequence shown here is derived from an EMBL/GenBank/DDBJ whole genome shotgun (WGS) entry which is preliminary data.</text>
</comment>
<evidence type="ECO:0000313" key="1">
    <source>
        <dbReference type="EMBL" id="RKE96839.1"/>
    </source>
</evidence>
<dbReference type="OrthoDB" id="7728363at2"/>
<evidence type="ECO:0000313" key="2">
    <source>
        <dbReference type="Proteomes" id="UP000284407"/>
    </source>
</evidence>
<gene>
    <name evidence="1" type="ORF">C8N30_1412</name>
</gene>
<proteinExistence type="predicted"/>
<accession>A0A420DRS1</accession>